<protein>
    <submittedName>
        <fullName evidence="2">Uncharacterized protein</fullName>
    </submittedName>
</protein>
<dbReference type="AlphaFoldDB" id="A0A0P1BKQ5"/>
<evidence type="ECO:0000313" key="3">
    <source>
        <dbReference type="Proteomes" id="UP000054845"/>
    </source>
</evidence>
<dbReference type="Proteomes" id="UP000054845">
    <property type="component" value="Unassembled WGS sequence"/>
</dbReference>
<sequence>MPRRCDDPDPPALPPFKVGRGGNSPTHLSTLAWHHGKRCSTSLKKARPSDPLLLVLVSSIVSVQAKHHASSSHLISSCPPPFRTSDHSER</sequence>
<feature type="region of interest" description="Disordered" evidence="1">
    <location>
        <begin position="68"/>
        <end position="90"/>
    </location>
</feature>
<dbReference type="EMBL" id="CCYA01000278">
    <property type="protein sequence ID" value="CEH16353.1"/>
    <property type="molecule type" value="Genomic_DNA"/>
</dbReference>
<accession>A0A0P1BKQ5</accession>
<name>A0A0P1BKQ5_9BASI</name>
<keyword evidence="3" id="KW-1185">Reference proteome</keyword>
<feature type="region of interest" description="Disordered" evidence="1">
    <location>
        <begin position="1"/>
        <end position="25"/>
    </location>
</feature>
<evidence type="ECO:0000313" key="2">
    <source>
        <dbReference type="EMBL" id="CEH16353.1"/>
    </source>
</evidence>
<reference evidence="2 3" key="1">
    <citation type="submission" date="2014-09" db="EMBL/GenBank/DDBJ databases">
        <authorList>
            <person name="Magalhaes I.L.F."/>
            <person name="Oliveira U."/>
            <person name="Santos F.R."/>
            <person name="Vidigal T.H.D.A."/>
            <person name="Brescovit A.D."/>
            <person name="Santos A.J."/>
        </authorList>
    </citation>
    <scope>NUCLEOTIDE SEQUENCE [LARGE SCALE GENOMIC DNA]</scope>
</reference>
<evidence type="ECO:0000256" key="1">
    <source>
        <dbReference type="SAM" id="MobiDB-lite"/>
    </source>
</evidence>
<organism evidence="2 3">
    <name type="scientific">Ceraceosorus bombacis</name>
    <dbReference type="NCBI Taxonomy" id="401625"/>
    <lineage>
        <taxon>Eukaryota</taxon>
        <taxon>Fungi</taxon>
        <taxon>Dikarya</taxon>
        <taxon>Basidiomycota</taxon>
        <taxon>Ustilaginomycotina</taxon>
        <taxon>Exobasidiomycetes</taxon>
        <taxon>Ceraceosorales</taxon>
        <taxon>Ceraceosoraceae</taxon>
        <taxon>Ceraceosorus</taxon>
    </lineage>
</organism>
<proteinExistence type="predicted"/>